<dbReference type="FunFam" id="1.10.510.10:FF:000590">
    <property type="entry name" value="PR5-like receptor kinase"/>
    <property type="match status" value="1"/>
</dbReference>
<evidence type="ECO:0000256" key="11">
    <source>
        <dbReference type="ARBA" id="ARBA00023136"/>
    </source>
</evidence>
<reference evidence="17" key="1">
    <citation type="submission" date="2019-12" db="EMBL/GenBank/DDBJ databases">
        <authorList>
            <person name="Scholes J."/>
        </authorList>
    </citation>
    <scope>NUCLEOTIDE SEQUENCE</scope>
</reference>
<dbReference type="Gene3D" id="1.10.510.10">
    <property type="entry name" value="Transferase(Phosphotransferase) domain 1"/>
    <property type="match status" value="1"/>
</dbReference>
<evidence type="ECO:0000256" key="12">
    <source>
        <dbReference type="ARBA" id="ARBA00023157"/>
    </source>
</evidence>
<comment type="similarity">
    <text evidence="2">Belongs to the thaumatin family.</text>
</comment>
<dbReference type="SUPFAM" id="SSF49870">
    <property type="entry name" value="Osmotin, thaumatin-like protein"/>
    <property type="match status" value="1"/>
</dbReference>
<evidence type="ECO:0000256" key="14">
    <source>
        <dbReference type="PROSITE-ProRule" id="PRU10141"/>
    </source>
</evidence>
<dbReference type="PROSITE" id="PS00108">
    <property type="entry name" value="PROTEIN_KINASE_ST"/>
    <property type="match status" value="1"/>
</dbReference>
<dbReference type="GO" id="GO:0004674">
    <property type="term" value="F:protein serine/threonine kinase activity"/>
    <property type="evidence" value="ECO:0007669"/>
    <property type="project" value="UniProtKB-KW"/>
</dbReference>
<feature type="transmembrane region" description="Helical" evidence="15">
    <location>
        <begin position="250"/>
        <end position="270"/>
    </location>
</feature>
<dbReference type="FunFam" id="2.60.110.10:FF:000003">
    <property type="entry name" value="Thaumatin I"/>
    <property type="match status" value="1"/>
</dbReference>
<evidence type="ECO:0000256" key="5">
    <source>
        <dbReference type="ARBA" id="ARBA00022692"/>
    </source>
</evidence>
<dbReference type="Gene3D" id="2.60.110.10">
    <property type="entry name" value="Thaumatin"/>
    <property type="match status" value="1"/>
</dbReference>
<evidence type="ECO:0000256" key="2">
    <source>
        <dbReference type="ARBA" id="ARBA00010607"/>
    </source>
</evidence>
<dbReference type="InterPro" id="IPR017441">
    <property type="entry name" value="Protein_kinase_ATP_BS"/>
</dbReference>
<dbReference type="AlphaFoldDB" id="A0A9N7MI45"/>
<feature type="domain" description="Protein kinase" evidence="16">
    <location>
        <begin position="308"/>
        <end position="586"/>
    </location>
</feature>
<keyword evidence="17" id="KW-0675">Receptor</keyword>
<evidence type="ECO:0000259" key="16">
    <source>
        <dbReference type="PROSITE" id="PS50011"/>
    </source>
</evidence>
<keyword evidence="12" id="KW-1015">Disulfide bond</keyword>
<dbReference type="PROSITE" id="PS00107">
    <property type="entry name" value="PROTEIN_KINASE_ATP"/>
    <property type="match status" value="1"/>
</dbReference>
<evidence type="ECO:0000256" key="15">
    <source>
        <dbReference type="SAM" id="Phobius"/>
    </source>
</evidence>
<dbReference type="InterPro" id="IPR008271">
    <property type="entry name" value="Ser/Thr_kinase_AS"/>
</dbReference>
<dbReference type="InterPro" id="IPR001938">
    <property type="entry name" value="Thaumatin"/>
</dbReference>
<dbReference type="PROSITE" id="PS00316">
    <property type="entry name" value="THAUMATIN_1"/>
    <property type="match status" value="1"/>
</dbReference>
<keyword evidence="7 14" id="KW-0547">Nucleotide-binding</keyword>
<dbReference type="FunFam" id="3.30.200.20:FF:000178">
    <property type="entry name" value="serine/threonine-protein kinase PBS1-like"/>
    <property type="match status" value="1"/>
</dbReference>
<dbReference type="InterPro" id="IPR037176">
    <property type="entry name" value="Osmotin/thaumatin-like_sf"/>
</dbReference>
<dbReference type="InterPro" id="IPR017949">
    <property type="entry name" value="Thaumatin_CS"/>
</dbReference>
<dbReference type="GO" id="GO:0016020">
    <property type="term" value="C:membrane"/>
    <property type="evidence" value="ECO:0007669"/>
    <property type="project" value="UniProtKB-SubCell"/>
</dbReference>
<dbReference type="InterPro" id="IPR011009">
    <property type="entry name" value="Kinase-like_dom_sf"/>
</dbReference>
<comment type="subcellular location">
    <subcellularLocation>
        <location evidence="1">Membrane</location>
        <topology evidence="1">Single-pass type I membrane protein</topology>
    </subcellularLocation>
</comment>
<dbReference type="InterPro" id="IPR045874">
    <property type="entry name" value="LRK10/LRL21-25-like"/>
</dbReference>
<evidence type="ECO:0000256" key="8">
    <source>
        <dbReference type="ARBA" id="ARBA00022777"/>
    </source>
</evidence>
<dbReference type="PROSITE" id="PS50011">
    <property type="entry name" value="PROTEIN_KINASE_DOM"/>
    <property type="match status" value="1"/>
</dbReference>
<keyword evidence="3" id="KW-0723">Serine/threonine-protein kinase</keyword>
<keyword evidence="9 14" id="KW-0067">ATP-binding</keyword>
<accession>A0A9N7MI45</accession>
<evidence type="ECO:0000313" key="17">
    <source>
        <dbReference type="EMBL" id="CAA0806994.1"/>
    </source>
</evidence>
<dbReference type="Proteomes" id="UP001153555">
    <property type="component" value="Unassembled WGS sequence"/>
</dbReference>
<evidence type="ECO:0000256" key="4">
    <source>
        <dbReference type="ARBA" id="ARBA00022679"/>
    </source>
</evidence>
<protein>
    <submittedName>
        <fullName evidence="17">PR5-like receptor kinase</fullName>
    </submittedName>
</protein>
<evidence type="ECO:0000256" key="1">
    <source>
        <dbReference type="ARBA" id="ARBA00004479"/>
    </source>
</evidence>
<evidence type="ECO:0000256" key="3">
    <source>
        <dbReference type="ARBA" id="ARBA00022527"/>
    </source>
</evidence>
<keyword evidence="13" id="KW-0325">Glycoprotein</keyword>
<dbReference type="Pfam" id="PF00069">
    <property type="entry name" value="Pkinase"/>
    <property type="match status" value="1"/>
</dbReference>
<organism evidence="17 18">
    <name type="scientific">Striga hermonthica</name>
    <name type="common">Purple witchweed</name>
    <name type="synonym">Buchnera hermonthica</name>
    <dbReference type="NCBI Taxonomy" id="68872"/>
    <lineage>
        <taxon>Eukaryota</taxon>
        <taxon>Viridiplantae</taxon>
        <taxon>Streptophyta</taxon>
        <taxon>Embryophyta</taxon>
        <taxon>Tracheophyta</taxon>
        <taxon>Spermatophyta</taxon>
        <taxon>Magnoliopsida</taxon>
        <taxon>eudicotyledons</taxon>
        <taxon>Gunneridae</taxon>
        <taxon>Pentapetalae</taxon>
        <taxon>asterids</taxon>
        <taxon>lamiids</taxon>
        <taxon>Lamiales</taxon>
        <taxon>Orobanchaceae</taxon>
        <taxon>Buchnereae</taxon>
        <taxon>Striga</taxon>
    </lineage>
</organism>
<dbReference type="PANTHER" id="PTHR27009">
    <property type="entry name" value="RUST RESISTANCE KINASE LR10-RELATED"/>
    <property type="match status" value="1"/>
</dbReference>
<keyword evidence="8 17" id="KW-0418">Kinase</keyword>
<name>A0A9N7MI45_STRHE</name>
<keyword evidence="5 15" id="KW-0812">Transmembrane</keyword>
<dbReference type="SMART" id="SM00205">
    <property type="entry name" value="THN"/>
    <property type="match status" value="1"/>
</dbReference>
<dbReference type="PROSITE" id="PS51367">
    <property type="entry name" value="THAUMATIN_2"/>
    <property type="match status" value="1"/>
</dbReference>
<evidence type="ECO:0000256" key="6">
    <source>
        <dbReference type="ARBA" id="ARBA00022729"/>
    </source>
</evidence>
<evidence type="ECO:0000256" key="9">
    <source>
        <dbReference type="ARBA" id="ARBA00022840"/>
    </source>
</evidence>
<dbReference type="GO" id="GO:0005524">
    <property type="term" value="F:ATP binding"/>
    <property type="evidence" value="ECO:0007669"/>
    <property type="project" value="UniProtKB-UniRule"/>
</dbReference>
<dbReference type="Gene3D" id="3.30.200.20">
    <property type="entry name" value="Phosphorylase Kinase, domain 1"/>
    <property type="match status" value="1"/>
</dbReference>
<dbReference type="SMART" id="SM00220">
    <property type="entry name" value="S_TKc"/>
    <property type="match status" value="1"/>
</dbReference>
<keyword evidence="4" id="KW-0808">Transferase</keyword>
<gene>
    <name evidence="17" type="ORF">SHERM_09870</name>
</gene>
<dbReference type="OrthoDB" id="1089752at2759"/>
<evidence type="ECO:0000256" key="10">
    <source>
        <dbReference type="ARBA" id="ARBA00022989"/>
    </source>
</evidence>
<feature type="binding site" evidence="14">
    <location>
        <position position="336"/>
    </location>
    <ligand>
        <name>ATP</name>
        <dbReference type="ChEBI" id="CHEBI:30616"/>
    </ligand>
</feature>
<keyword evidence="18" id="KW-1185">Reference proteome</keyword>
<dbReference type="InterPro" id="IPR000719">
    <property type="entry name" value="Prot_kinase_dom"/>
</dbReference>
<keyword evidence="6" id="KW-0732">Signal</keyword>
<dbReference type="PRINTS" id="PR00347">
    <property type="entry name" value="THAUMATIN"/>
</dbReference>
<comment type="caution">
    <text evidence="17">The sequence shown here is derived from an EMBL/GenBank/DDBJ whole genome shotgun (WGS) entry which is preliminary data.</text>
</comment>
<dbReference type="SUPFAM" id="SSF56112">
    <property type="entry name" value="Protein kinase-like (PK-like)"/>
    <property type="match status" value="1"/>
</dbReference>
<evidence type="ECO:0000256" key="7">
    <source>
        <dbReference type="ARBA" id="ARBA00022741"/>
    </source>
</evidence>
<dbReference type="EMBL" id="CACSLK010000984">
    <property type="protein sequence ID" value="CAA0806994.1"/>
    <property type="molecule type" value="Genomic_DNA"/>
</dbReference>
<evidence type="ECO:0000313" key="18">
    <source>
        <dbReference type="Proteomes" id="UP001153555"/>
    </source>
</evidence>
<dbReference type="Pfam" id="PF00314">
    <property type="entry name" value="Thaumatin"/>
    <property type="match status" value="1"/>
</dbReference>
<sequence length="628" mass="69133">MTMMIMRLILKLRISYFIITLLLLLLLLDATSSTFVIHNNCPYTVWAAAVPGGGRRLDSGQNWILNVPTSTNGRLWARTGCNFNASGQGRCQTGDCAGQLDCRVPGAAPNTLAEYALSQLNQDYFDISVVNGFNVPLEFSPTTPNQNCSTYGVGLRCDADINAQCPSELRAPGGCNNPCTVFNTDVYCCSNATATNCGPTTYSRFFKRRCPDAYTYPMDDAISTFSCDTGTNNTYRLRFCPSQPLLTRPGIIMGVTVVSLLIIITIICCIRRRRLQGRRNLNVEAFLLQHGSLALKRYKYTEIKKMTKSFSEKLGQGGYGSVYKGRLPDGILVAVKVLTDTNSNGEEFINEVASISRTSHVNIVNLLGFCFDTQKRALVYEYMPNKSLDKYIADGSLDRLDSESLYKIALGVAKGLEYLHTGCNTRIVHFDIKPQNILLDQDFFPKISDFGLAKLCKKKQSLVSVVGTRGTPGYIAPEVFSRNFGGVSHKSDVYSYGMMVLEMAGANTLVVGQSDNTQSSENYFPDGIYERVIDDVTRMSADGIAITTHEDVTSRKMLLVGFWCIQTNPSDRPPISMVVEMLEGSFQSIQIPPKPVLFTPALPILQGSSSFSSYVETAEHSAQAAVQV</sequence>
<proteinExistence type="inferred from homology"/>
<keyword evidence="11 15" id="KW-0472">Membrane</keyword>
<keyword evidence="10 15" id="KW-1133">Transmembrane helix</keyword>
<evidence type="ECO:0000256" key="13">
    <source>
        <dbReference type="ARBA" id="ARBA00023180"/>
    </source>
</evidence>